<name>A0A0C9X9J8_9AGAR</name>
<proteinExistence type="predicted"/>
<dbReference type="HOGENOM" id="CLU_3125270_0_0_1"/>
<feature type="region of interest" description="Disordered" evidence="1">
    <location>
        <begin position="1"/>
        <end position="21"/>
    </location>
</feature>
<gene>
    <name evidence="2" type="ORF">K443DRAFT_12174</name>
</gene>
<accession>A0A0C9X9J8</accession>
<reference evidence="3" key="2">
    <citation type="submission" date="2015-01" db="EMBL/GenBank/DDBJ databases">
        <title>Evolutionary Origins and Diversification of the Mycorrhizal Mutualists.</title>
        <authorList>
            <consortium name="DOE Joint Genome Institute"/>
            <consortium name="Mycorrhizal Genomics Consortium"/>
            <person name="Kohler A."/>
            <person name="Kuo A."/>
            <person name="Nagy L.G."/>
            <person name="Floudas D."/>
            <person name="Copeland A."/>
            <person name="Barry K.W."/>
            <person name="Cichocki N."/>
            <person name="Veneault-Fourrey C."/>
            <person name="LaButti K."/>
            <person name="Lindquist E.A."/>
            <person name="Lipzen A."/>
            <person name="Lundell T."/>
            <person name="Morin E."/>
            <person name="Murat C."/>
            <person name="Riley R."/>
            <person name="Ohm R."/>
            <person name="Sun H."/>
            <person name="Tunlid A."/>
            <person name="Henrissat B."/>
            <person name="Grigoriev I.V."/>
            <person name="Hibbett D.S."/>
            <person name="Martin F."/>
        </authorList>
    </citation>
    <scope>NUCLEOTIDE SEQUENCE [LARGE SCALE GENOMIC DNA]</scope>
    <source>
        <strain evidence="3">LaAM-08-1</strain>
    </source>
</reference>
<feature type="compositionally biased region" description="Polar residues" evidence="1">
    <location>
        <begin position="1"/>
        <end position="16"/>
    </location>
</feature>
<dbReference type="Proteomes" id="UP000054477">
    <property type="component" value="Unassembled WGS sequence"/>
</dbReference>
<sequence length="50" mass="5306">MPSSLSTVVQSRSAIVTPQPPPRHCLALCRIGDDDTTMTTTPLNGHDVTS</sequence>
<evidence type="ECO:0000313" key="2">
    <source>
        <dbReference type="EMBL" id="KIJ94361.1"/>
    </source>
</evidence>
<evidence type="ECO:0000313" key="3">
    <source>
        <dbReference type="Proteomes" id="UP000054477"/>
    </source>
</evidence>
<reference evidence="2 3" key="1">
    <citation type="submission" date="2014-04" db="EMBL/GenBank/DDBJ databases">
        <authorList>
            <consortium name="DOE Joint Genome Institute"/>
            <person name="Kuo A."/>
            <person name="Kohler A."/>
            <person name="Nagy L.G."/>
            <person name="Floudas D."/>
            <person name="Copeland A."/>
            <person name="Barry K.W."/>
            <person name="Cichocki N."/>
            <person name="Veneault-Fourrey C."/>
            <person name="LaButti K."/>
            <person name="Lindquist E.A."/>
            <person name="Lipzen A."/>
            <person name="Lundell T."/>
            <person name="Morin E."/>
            <person name="Murat C."/>
            <person name="Sun H."/>
            <person name="Tunlid A."/>
            <person name="Henrissat B."/>
            <person name="Grigoriev I.V."/>
            <person name="Hibbett D.S."/>
            <person name="Martin F."/>
            <person name="Nordberg H.P."/>
            <person name="Cantor M.N."/>
            <person name="Hua S.X."/>
        </authorList>
    </citation>
    <scope>NUCLEOTIDE SEQUENCE [LARGE SCALE GENOMIC DNA]</scope>
    <source>
        <strain evidence="2 3">LaAM-08-1</strain>
    </source>
</reference>
<dbReference type="AlphaFoldDB" id="A0A0C9X9J8"/>
<evidence type="ECO:0000256" key="1">
    <source>
        <dbReference type="SAM" id="MobiDB-lite"/>
    </source>
</evidence>
<organism evidence="2 3">
    <name type="scientific">Laccaria amethystina LaAM-08-1</name>
    <dbReference type="NCBI Taxonomy" id="1095629"/>
    <lineage>
        <taxon>Eukaryota</taxon>
        <taxon>Fungi</taxon>
        <taxon>Dikarya</taxon>
        <taxon>Basidiomycota</taxon>
        <taxon>Agaricomycotina</taxon>
        <taxon>Agaricomycetes</taxon>
        <taxon>Agaricomycetidae</taxon>
        <taxon>Agaricales</taxon>
        <taxon>Agaricineae</taxon>
        <taxon>Hydnangiaceae</taxon>
        <taxon>Laccaria</taxon>
    </lineage>
</organism>
<protein>
    <submittedName>
        <fullName evidence="2">Uncharacterized protein</fullName>
    </submittedName>
</protein>
<keyword evidence="3" id="KW-1185">Reference proteome</keyword>
<dbReference type="EMBL" id="KN838797">
    <property type="protein sequence ID" value="KIJ94361.1"/>
    <property type="molecule type" value="Genomic_DNA"/>
</dbReference>